<dbReference type="AlphaFoldDB" id="A0A8H5HC75"/>
<dbReference type="PANTHER" id="PTHR46910:SF1">
    <property type="entry name" value="MISCELLANEOUS ZN(II)2CYS6 TRANSCRIPTION FACTOR (EUROFUNG)-RELATED"/>
    <property type="match status" value="1"/>
</dbReference>
<evidence type="ECO:0000256" key="2">
    <source>
        <dbReference type="SAM" id="MobiDB-lite"/>
    </source>
</evidence>
<evidence type="ECO:0000256" key="1">
    <source>
        <dbReference type="ARBA" id="ARBA00023242"/>
    </source>
</evidence>
<dbReference type="GO" id="GO:0003677">
    <property type="term" value="F:DNA binding"/>
    <property type="evidence" value="ECO:0007669"/>
    <property type="project" value="InterPro"/>
</dbReference>
<name>A0A8H5HC75_9AGAR</name>
<evidence type="ECO:0000259" key="3">
    <source>
        <dbReference type="SMART" id="SM00906"/>
    </source>
</evidence>
<dbReference type="PANTHER" id="PTHR46910">
    <property type="entry name" value="TRANSCRIPTION FACTOR PDR1"/>
    <property type="match status" value="1"/>
</dbReference>
<evidence type="ECO:0000313" key="5">
    <source>
        <dbReference type="Proteomes" id="UP000518752"/>
    </source>
</evidence>
<gene>
    <name evidence="4" type="ORF">D9757_007023</name>
</gene>
<dbReference type="EMBL" id="JAACJN010000063">
    <property type="protein sequence ID" value="KAF5380653.1"/>
    <property type="molecule type" value="Genomic_DNA"/>
</dbReference>
<feature type="domain" description="Xylanolytic transcriptional activator regulatory" evidence="3">
    <location>
        <begin position="380"/>
        <end position="453"/>
    </location>
</feature>
<dbReference type="GO" id="GO:0006351">
    <property type="term" value="P:DNA-templated transcription"/>
    <property type="evidence" value="ECO:0007669"/>
    <property type="project" value="InterPro"/>
</dbReference>
<organism evidence="4 5">
    <name type="scientific">Collybiopsis confluens</name>
    <dbReference type="NCBI Taxonomy" id="2823264"/>
    <lineage>
        <taxon>Eukaryota</taxon>
        <taxon>Fungi</taxon>
        <taxon>Dikarya</taxon>
        <taxon>Basidiomycota</taxon>
        <taxon>Agaricomycotina</taxon>
        <taxon>Agaricomycetes</taxon>
        <taxon>Agaricomycetidae</taxon>
        <taxon>Agaricales</taxon>
        <taxon>Marasmiineae</taxon>
        <taxon>Omphalotaceae</taxon>
        <taxon>Collybiopsis</taxon>
    </lineage>
</organism>
<feature type="region of interest" description="Disordered" evidence="2">
    <location>
        <begin position="63"/>
        <end position="96"/>
    </location>
</feature>
<protein>
    <recommendedName>
        <fullName evidence="3">Xylanolytic transcriptional activator regulatory domain-containing protein</fullName>
    </recommendedName>
</protein>
<reference evidence="4 5" key="1">
    <citation type="journal article" date="2020" name="ISME J.">
        <title>Uncovering the hidden diversity of litter-decomposition mechanisms in mushroom-forming fungi.</title>
        <authorList>
            <person name="Floudas D."/>
            <person name="Bentzer J."/>
            <person name="Ahren D."/>
            <person name="Johansson T."/>
            <person name="Persson P."/>
            <person name="Tunlid A."/>
        </authorList>
    </citation>
    <scope>NUCLEOTIDE SEQUENCE [LARGE SCALE GENOMIC DNA]</scope>
    <source>
        <strain evidence="4 5">CBS 406.79</strain>
    </source>
</reference>
<keyword evidence="5" id="KW-1185">Reference proteome</keyword>
<dbReference type="OrthoDB" id="4456959at2759"/>
<comment type="caution">
    <text evidence="4">The sequence shown here is derived from an EMBL/GenBank/DDBJ whole genome shotgun (WGS) entry which is preliminary data.</text>
</comment>
<dbReference type="Proteomes" id="UP000518752">
    <property type="component" value="Unassembled WGS sequence"/>
</dbReference>
<dbReference type="GO" id="GO:0008270">
    <property type="term" value="F:zinc ion binding"/>
    <property type="evidence" value="ECO:0007669"/>
    <property type="project" value="InterPro"/>
</dbReference>
<dbReference type="InterPro" id="IPR007219">
    <property type="entry name" value="XnlR_reg_dom"/>
</dbReference>
<feature type="compositionally biased region" description="Low complexity" evidence="2">
    <location>
        <begin position="73"/>
        <end position="87"/>
    </location>
</feature>
<accession>A0A8H5HC75</accession>
<sequence length="495" mass="55932">MKSNQDCMMNLPAGSKEPTAKRLRYVQEGAGLIDCVIRCDSFNMPGLICSNCKAFNSECTHSSPNAKKKRSAHASTGSISSSTSATSVENHRIEPAPMSALNDDRFSFARHQISVMLDAPLYQAPMNDYTLLHRMITNIATYARSLEAALSKVIPGHSSLDDPLVTRSEHCIELTEFGFRRTRILMWSRSSSRTYSNNWNLKEAEIVSSVNQAIGKEHPGLQPNIRKATKQTMPRGCCARAHLRGFYQIFLTVAQETSILERWQLPATQSSLPPLEFPPPPLLDSLVDFYFIRRNRLLPLLHRPTSQRVCAIGARYSQDKMVYDERAREGSEERAHSIGWKYINQIGFIQEFSPENVLYRVRTICNCVVFLSTASTQGSIWALLAIGVRHAQAVGAHGRTFLGTKLSVRQELWKRAFWTLIFLDSITIAHLGRPKATDRAEYDLAMPIECDDEYWEHPDPNKAFKQPPGTPSTVTFWTTLLKLVDILVFAHRSIW</sequence>
<dbReference type="InterPro" id="IPR050987">
    <property type="entry name" value="AtrR-like"/>
</dbReference>
<dbReference type="SMART" id="SM00906">
    <property type="entry name" value="Fungal_trans"/>
    <property type="match status" value="1"/>
</dbReference>
<dbReference type="Pfam" id="PF04082">
    <property type="entry name" value="Fungal_trans"/>
    <property type="match status" value="1"/>
</dbReference>
<evidence type="ECO:0000313" key="4">
    <source>
        <dbReference type="EMBL" id="KAF5380653.1"/>
    </source>
</evidence>
<proteinExistence type="predicted"/>
<dbReference type="GO" id="GO:0003700">
    <property type="term" value="F:DNA-binding transcription factor activity"/>
    <property type="evidence" value="ECO:0007669"/>
    <property type="project" value="InterPro"/>
</dbReference>
<keyword evidence="1" id="KW-0539">Nucleus</keyword>
<dbReference type="CDD" id="cd12148">
    <property type="entry name" value="fungal_TF_MHR"/>
    <property type="match status" value="1"/>
</dbReference>